<dbReference type="GO" id="GO:0005788">
    <property type="term" value="C:endoplasmic reticulum lumen"/>
    <property type="evidence" value="ECO:0007669"/>
    <property type="project" value="UniProtKB-UniRule"/>
</dbReference>
<dbReference type="GO" id="GO:0005789">
    <property type="term" value="C:endoplasmic reticulum membrane"/>
    <property type="evidence" value="ECO:0007669"/>
    <property type="project" value="UniProtKB-SubCell"/>
</dbReference>
<evidence type="ECO:0000256" key="7">
    <source>
        <dbReference type="RuleBase" id="RU369099"/>
    </source>
</evidence>
<comment type="subcellular location">
    <subcellularLocation>
        <location evidence="1 7">Endoplasmic reticulum membrane</location>
        <topology evidence="1 7">Peripheral membrane protein</topology>
        <orientation evidence="1 7">Lumenal side</orientation>
    </subcellularLocation>
</comment>
<feature type="compositionally biased region" description="Polar residues" evidence="8">
    <location>
        <begin position="135"/>
        <end position="144"/>
    </location>
</feature>
<evidence type="ECO:0000256" key="2">
    <source>
        <dbReference type="ARBA" id="ARBA00009918"/>
    </source>
</evidence>
<dbReference type="AlphaFoldDB" id="A0A6A6PKS0"/>
<feature type="region of interest" description="Disordered" evidence="8">
    <location>
        <begin position="127"/>
        <end position="149"/>
    </location>
</feature>
<evidence type="ECO:0000256" key="9">
    <source>
        <dbReference type="SAM" id="SignalP"/>
    </source>
</evidence>
<accession>A0A6A6PKS0</accession>
<evidence type="ECO:0000256" key="6">
    <source>
        <dbReference type="ARBA" id="ARBA00023157"/>
    </source>
</evidence>
<evidence type="ECO:0000256" key="1">
    <source>
        <dbReference type="ARBA" id="ARBA00004367"/>
    </source>
</evidence>
<feature type="signal peptide" evidence="9">
    <location>
        <begin position="1"/>
        <end position="23"/>
    </location>
</feature>
<evidence type="ECO:0000256" key="5">
    <source>
        <dbReference type="ARBA" id="ARBA00022824"/>
    </source>
</evidence>
<reference evidence="11" key="1">
    <citation type="journal article" date="2020" name="Stud. Mycol.">
        <title>101 Dothideomycetes genomes: a test case for predicting lifestyles and emergence of pathogens.</title>
        <authorList>
            <person name="Haridas S."/>
            <person name="Albert R."/>
            <person name="Binder M."/>
            <person name="Bloem J."/>
            <person name="Labutti K."/>
            <person name="Salamov A."/>
            <person name="Andreopoulos B."/>
            <person name="Baker S."/>
            <person name="Barry K."/>
            <person name="Bills G."/>
            <person name="Bluhm B."/>
            <person name="Cannon C."/>
            <person name="Castanera R."/>
            <person name="Culley D."/>
            <person name="Daum C."/>
            <person name="Ezra D."/>
            <person name="Gonzalez J."/>
            <person name="Henrissat B."/>
            <person name="Kuo A."/>
            <person name="Liang C."/>
            <person name="Lipzen A."/>
            <person name="Lutzoni F."/>
            <person name="Magnuson J."/>
            <person name="Mondo S."/>
            <person name="Nolan M."/>
            <person name="Ohm R."/>
            <person name="Pangilinan J."/>
            <person name="Park H.-J."/>
            <person name="Ramirez L."/>
            <person name="Alfaro M."/>
            <person name="Sun H."/>
            <person name="Tritt A."/>
            <person name="Yoshinaga Y."/>
            <person name="Zwiers L.-H."/>
            <person name="Turgeon B."/>
            <person name="Goodwin S."/>
            <person name="Spatafora J."/>
            <person name="Crous P."/>
            <person name="Grigoriev I."/>
        </authorList>
    </citation>
    <scope>NUCLEOTIDE SEQUENCE</scope>
    <source>
        <strain evidence="11">CBS 113389</strain>
    </source>
</reference>
<keyword evidence="5 7" id="KW-0256">Endoplasmic reticulum</keyword>
<dbReference type="InterPro" id="IPR044865">
    <property type="entry name" value="MRH_dom"/>
</dbReference>
<comment type="similarity">
    <text evidence="2 7">Belongs to the OS-9 family.</text>
</comment>
<evidence type="ECO:0000313" key="12">
    <source>
        <dbReference type="Proteomes" id="UP000799767"/>
    </source>
</evidence>
<dbReference type="PROSITE" id="PS51914">
    <property type="entry name" value="MRH"/>
    <property type="match status" value="1"/>
</dbReference>
<evidence type="ECO:0000259" key="10">
    <source>
        <dbReference type="PROSITE" id="PS51914"/>
    </source>
</evidence>
<evidence type="ECO:0000256" key="3">
    <source>
        <dbReference type="ARBA" id="ARBA00022729"/>
    </source>
</evidence>
<name>A0A6A6PKS0_9PEZI</name>
<dbReference type="Gene3D" id="2.70.130.10">
    <property type="entry name" value="Mannose-6-phosphate receptor binding domain"/>
    <property type="match status" value="1"/>
</dbReference>
<proteinExistence type="inferred from homology"/>
<evidence type="ECO:0000256" key="4">
    <source>
        <dbReference type="ARBA" id="ARBA00022734"/>
    </source>
</evidence>
<dbReference type="GO" id="GO:0030968">
    <property type="term" value="P:endoplasmic reticulum unfolded protein response"/>
    <property type="evidence" value="ECO:0007669"/>
    <property type="project" value="UniProtKB-UniRule"/>
</dbReference>
<evidence type="ECO:0000313" key="11">
    <source>
        <dbReference type="EMBL" id="KAF2480612.1"/>
    </source>
</evidence>
<feature type="region of interest" description="Disordered" evidence="8">
    <location>
        <begin position="468"/>
        <end position="534"/>
    </location>
</feature>
<dbReference type="EMBL" id="MU001639">
    <property type="protein sequence ID" value="KAF2480612.1"/>
    <property type="molecule type" value="Genomic_DNA"/>
</dbReference>
<dbReference type="PANTHER" id="PTHR15414:SF0">
    <property type="entry name" value="ENDOPLASMIC RETICULUM LECTIN 1"/>
    <property type="match status" value="1"/>
</dbReference>
<dbReference type="Proteomes" id="UP000799767">
    <property type="component" value="Unassembled WGS sequence"/>
</dbReference>
<dbReference type="OrthoDB" id="448954at2759"/>
<protein>
    <recommendedName>
        <fullName evidence="7">Endoplasmic reticulum lectin</fullName>
    </recommendedName>
    <alternativeName>
        <fullName evidence="7">Protein OS-9 homolog</fullName>
    </alternativeName>
</protein>
<dbReference type="RefSeq" id="XP_033587182.1">
    <property type="nucleotide sequence ID" value="XM_033738269.1"/>
</dbReference>
<feature type="chain" id="PRO_5025360036" description="Endoplasmic reticulum lectin" evidence="9">
    <location>
        <begin position="24"/>
        <end position="534"/>
    </location>
</feature>
<evidence type="ECO:0000256" key="8">
    <source>
        <dbReference type="SAM" id="MobiDB-lite"/>
    </source>
</evidence>
<dbReference type="PANTHER" id="PTHR15414">
    <property type="entry name" value="OS-9-RELATED"/>
    <property type="match status" value="1"/>
</dbReference>
<feature type="compositionally biased region" description="Basic and acidic residues" evidence="8">
    <location>
        <begin position="486"/>
        <end position="502"/>
    </location>
</feature>
<keyword evidence="7" id="KW-0472">Membrane</keyword>
<organism evidence="11 12">
    <name type="scientific">Neohortaea acidophila</name>
    <dbReference type="NCBI Taxonomy" id="245834"/>
    <lineage>
        <taxon>Eukaryota</taxon>
        <taxon>Fungi</taxon>
        <taxon>Dikarya</taxon>
        <taxon>Ascomycota</taxon>
        <taxon>Pezizomycotina</taxon>
        <taxon>Dothideomycetes</taxon>
        <taxon>Dothideomycetidae</taxon>
        <taxon>Mycosphaerellales</taxon>
        <taxon>Teratosphaeriaceae</taxon>
        <taxon>Neohortaea</taxon>
    </lineage>
</organism>
<dbReference type="SUPFAM" id="SSF50911">
    <property type="entry name" value="Mannose 6-phosphate receptor domain"/>
    <property type="match status" value="1"/>
</dbReference>
<dbReference type="GO" id="GO:0030246">
    <property type="term" value="F:carbohydrate binding"/>
    <property type="evidence" value="ECO:0007669"/>
    <property type="project" value="UniProtKB-UniRule"/>
</dbReference>
<keyword evidence="3 9" id="KW-0732">Signal</keyword>
<dbReference type="InterPro" id="IPR009011">
    <property type="entry name" value="Man6P_isomerase_rcpt-bd_dom_sf"/>
</dbReference>
<gene>
    <name evidence="11" type="ORF">BDY17DRAFT_355448</name>
</gene>
<keyword evidence="6" id="KW-1015">Disulfide bond</keyword>
<dbReference type="GO" id="GO:0030970">
    <property type="term" value="P:retrograde protein transport, ER to cytosol"/>
    <property type="evidence" value="ECO:0007669"/>
    <property type="project" value="TreeGrafter"/>
</dbReference>
<comment type="function">
    <text evidence="7">Lectin involved in the quality control of the secretory pathway. As a member of the endoplasmic reticulum-associated degradation lumenal (ERAD-L) surveillance system, targets misfolded endoplasmic reticulum lumenal glycoproteins for degradation.</text>
</comment>
<feature type="compositionally biased region" description="Basic and acidic residues" evidence="8">
    <location>
        <begin position="510"/>
        <end position="534"/>
    </location>
</feature>
<dbReference type="GeneID" id="54479271"/>
<sequence length="534" mass="58148">MKHTLFALPALLRSAIFLAAAAAASPSPAFSVHDDLLAFPQYEILFLEEHVTEAQAQARLFPNEAGAPPDNDANDPFPLEHYRLSDYANPVHPHASGEQEPLKFEYESVVLDGQPYLCSIPQIPKPDPISRDAAGNSSTTTLSKAEQEKELARATDRGWELLSGMQGNCVYFISGWWSYRFCYNDGVRQFHQLPPSRGVPPYPPTEDPGVQGFTLGKYAEGSAVAGGEEKDGFGDEEALHALDLGQSKTKHTTRSPAEVAGKLVHRGETRYLVQNLDGGTKCDLTGKDRKIEVQFHCNPQSADRISLIKETSTCAYLMVIHTPRLCHDVAFQPPQKDHPHPITCSPIVATPDDLATYQTQLSAYKAAISSAAASAAASPAAIIGDIEVGAHKLVPRDFKLEKSAIVGGGKETFLETVASSGDGVLSKEELEKRGLDPKIVAELSKMLKGRAEPGQGWKLNVVQTPRGREFSGVVEEVPGEGAQEGDESKQDAKKEGKKEGGDKKKKKAAKNHEDEREAKDEEGSQEEYFHKDEL</sequence>
<dbReference type="InterPro" id="IPR045149">
    <property type="entry name" value="OS-9-like"/>
</dbReference>
<feature type="domain" description="MRH" evidence="10">
    <location>
        <begin position="167"/>
        <end position="328"/>
    </location>
</feature>
<dbReference type="InterPro" id="IPR012913">
    <property type="entry name" value="OS9-like_dom"/>
</dbReference>
<keyword evidence="4 7" id="KW-0430">Lectin</keyword>
<dbReference type="Pfam" id="PF07915">
    <property type="entry name" value="PRKCSH"/>
    <property type="match status" value="1"/>
</dbReference>
<keyword evidence="12" id="KW-1185">Reference proteome</keyword>